<name>A0ABU5C4A1_9BACI</name>
<evidence type="ECO:0000313" key="4">
    <source>
        <dbReference type="EMBL" id="MDY0394161.1"/>
    </source>
</evidence>
<dbReference type="InterPro" id="IPR011330">
    <property type="entry name" value="Glyco_hydro/deAcase_b/a-brl"/>
</dbReference>
<evidence type="ECO:0000256" key="2">
    <source>
        <dbReference type="ARBA" id="ARBA00022729"/>
    </source>
</evidence>
<reference evidence="4 5" key="1">
    <citation type="submission" date="2023-10" db="EMBL/GenBank/DDBJ databases">
        <title>Virgibacillus halophilus 5B73C genome.</title>
        <authorList>
            <person name="Miliotis G."/>
            <person name="Sengupta P."/>
            <person name="Hameed A."/>
            <person name="Chuvochina M."/>
            <person name="Mcdonagh F."/>
            <person name="Simpson A.C."/>
            <person name="Singh N.K."/>
            <person name="Rekha P.D."/>
            <person name="Raman K."/>
            <person name="Hugenholtz P."/>
            <person name="Venkateswaran K."/>
        </authorList>
    </citation>
    <scope>NUCLEOTIDE SEQUENCE [LARGE SCALE GENOMIC DNA]</scope>
    <source>
        <strain evidence="4 5">5B73C</strain>
    </source>
</reference>
<dbReference type="RefSeq" id="WP_390355217.1">
    <property type="nucleotide sequence ID" value="NZ_JBHUIZ010000006.1"/>
</dbReference>
<accession>A0ABU5C4A1</accession>
<comment type="caution">
    <text evidence="4">The sequence shown here is derived from an EMBL/GenBank/DDBJ whole genome shotgun (WGS) entry which is preliminary data.</text>
</comment>
<dbReference type="Gene3D" id="3.20.20.370">
    <property type="entry name" value="Glycoside hydrolase/deacetylase"/>
    <property type="match status" value="1"/>
</dbReference>
<evidence type="ECO:0000256" key="1">
    <source>
        <dbReference type="ARBA" id="ARBA00004613"/>
    </source>
</evidence>
<dbReference type="Pfam" id="PF01522">
    <property type="entry name" value="Polysacc_deac_1"/>
    <property type="match status" value="1"/>
</dbReference>
<gene>
    <name evidence="4" type="ORF">RWE15_06275</name>
</gene>
<dbReference type="InterPro" id="IPR051398">
    <property type="entry name" value="Polysacch_Deacetylase"/>
</dbReference>
<sequence length="258" mass="29595">MKGKHGHYHLLLRVVFISLLVIFTWKPMEPGAEESADPFRVPILTYTAIGNYEGRGTTELYVTDKNFKLQMEYLKASGYTPITFDDLQNVRKFNKPVLIAFIGGDQTVWKAYQILQNMEEDEFQAKATLFMIVGQIGEKNRLSENQLKEMSDSGIFSMQSNTFTNADLTVTNNFPHELGDSKQKLTEITGKKVNAIAYPLGKYDINAVKEVKKYYQYGLTDSAGFVNEKTDPYKLRRLRVDVYTTLALFKEFVHPRLE</sequence>
<feature type="domain" description="NodB homology" evidence="3">
    <location>
        <begin position="82"/>
        <end position="214"/>
    </location>
</feature>
<organism evidence="4 5">
    <name type="scientific">Tigheibacillus halophilus</name>
    <dbReference type="NCBI Taxonomy" id="361280"/>
    <lineage>
        <taxon>Bacteria</taxon>
        <taxon>Bacillati</taxon>
        <taxon>Bacillota</taxon>
        <taxon>Bacilli</taxon>
        <taxon>Bacillales</taxon>
        <taxon>Bacillaceae</taxon>
        <taxon>Tigheibacillus</taxon>
    </lineage>
</organism>
<evidence type="ECO:0000313" key="5">
    <source>
        <dbReference type="Proteomes" id="UP001281447"/>
    </source>
</evidence>
<dbReference type="CDD" id="cd10918">
    <property type="entry name" value="CE4_NodB_like_5s_6s"/>
    <property type="match status" value="1"/>
</dbReference>
<proteinExistence type="predicted"/>
<dbReference type="PANTHER" id="PTHR34216">
    <property type="match status" value="1"/>
</dbReference>
<keyword evidence="4" id="KW-0378">Hydrolase</keyword>
<comment type="subcellular location">
    <subcellularLocation>
        <location evidence="1">Secreted</location>
    </subcellularLocation>
</comment>
<keyword evidence="2" id="KW-0732">Signal</keyword>
<dbReference type="EMBL" id="JAWDIP010000003">
    <property type="protein sequence ID" value="MDY0394161.1"/>
    <property type="molecule type" value="Genomic_DNA"/>
</dbReference>
<dbReference type="SUPFAM" id="SSF88713">
    <property type="entry name" value="Glycoside hydrolase/deacetylase"/>
    <property type="match status" value="1"/>
</dbReference>
<dbReference type="Proteomes" id="UP001281447">
    <property type="component" value="Unassembled WGS sequence"/>
</dbReference>
<dbReference type="InterPro" id="IPR002509">
    <property type="entry name" value="NODB_dom"/>
</dbReference>
<protein>
    <submittedName>
        <fullName evidence="4">Polysaccharide deacetylase family protein</fullName>
        <ecNumber evidence="4">3.-.-.-</ecNumber>
    </submittedName>
</protein>
<dbReference type="GO" id="GO:0016787">
    <property type="term" value="F:hydrolase activity"/>
    <property type="evidence" value="ECO:0007669"/>
    <property type="project" value="UniProtKB-KW"/>
</dbReference>
<dbReference type="EC" id="3.-.-.-" evidence="4"/>
<keyword evidence="5" id="KW-1185">Reference proteome</keyword>
<evidence type="ECO:0000259" key="3">
    <source>
        <dbReference type="Pfam" id="PF01522"/>
    </source>
</evidence>
<dbReference type="PANTHER" id="PTHR34216:SF3">
    <property type="entry name" value="POLY-BETA-1,6-N-ACETYL-D-GLUCOSAMINE N-DEACETYLASE"/>
    <property type="match status" value="1"/>
</dbReference>